<keyword evidence="3 6" id="KW-0547">Nucleotide-binding</keyword>
<dbReference type="Gene3D" id="2.40.50.100">
    <property type="match status" value="1"/>
</dbReference>
<dbReference type="InterPro" id="IPR005481">
    <property type="entry name" value="BC-like_N"/>
</dbReference>
<dbReference type="InterPro" id="IPR029045">
    <property type="entry name" value="ClpP/crotonase-like_dom_sf"/>
</dbReference>
<dbReference type="SUPFAM" id="SSF52440">
    <property type="entry name" value="PreATP-grasp domain"/>
    <property type="match status" value="1"/>
</dbReference>
<dbReference type="PROSITE" id="PS00867">
    <property type="entry name" value="CPSASE_2"/>
    <property type="match status" value="1"/>
</dbReference>
<dbReference type="PROSITE" id="PS00188">
    <property type="entry name" value="BIOTIN"/>
    <property type="match status" value="1"/>
</dbReference>
<evidence type="ECO:0000256" key="4">
    <source>
        <dbReference type="ARBA" id="ARBA00022840"/>
    </source>
</evidence>
<dbReference type="Pfam" id="PF02786">
    <property type="entry name" value="CPSase_L_D2"/>
    <property type="match status" value="1"/>
</dbReference>
<keyword evidence="4 6" id="KW-0067">ATP-binding</keyword>
<evidence type="ECO:0000256" key="6">
    <source>
        <dbReference type="PROSITE-ProRule" id="PRU00409"/>
    </source>
</evidence>
<dbReference type="PROSITE" id="PS50975">
    <property type="entry name" value="ATP_GRASP"/>
    <property type="match status" value="1"/>
</dbReference>
<reference evidence="11 12" key="1">
    <citation type="submission" date="2019-08" db="EMBL/GenBank/DDBJ databases">
        <title>Complete genome sequence of Candidatus Uab amorphum.</title>
        <authorList>
            <person name="Shiratori T."/>
            <person name="Suzuki S."/>
            <person name="Kakizawa Y."/>
            <person name="Ishida K."/>
        </authorList>
    </citation>
    <scope>NUCLEOTIDE SEQUENCE [LARGE SCALE GENOMIC DNA]</scope>
    <source>
        <strain evidence="11 12">SRT547</strain>
    </source>
</reference>
<dbReference type="GO" id="GO:0005524">
    <property type="term" value="F:ATP binding"/>
    <property type="evidence" value="ECO:0007669"/>
    <property type="project" value="UniProtKB-UniRule"/>
</dbReference>
<dbReference type="InterPro" id="IPR011054">
    <property type="entry name" value="Rudment_hybrid_motif"/>
</dbReference>
<evidence type="ECO:0000313" key="11">
    <source>
        <dbReference type="EMBL" id="BBM85899.1"/>
    </source>
</evidence>
<dbReference type="InterPro" id="IPR034733">
    <property type="entry name" value="AcCoA_carboxyl_beta"/>
</dbReference>
<dbReference type="SUPFAM" id="SSF52096">
    <property type="entry name" value="ClpP/crotonase"/>
    <property type="match status" value="2"/>
</dbReference>
<proteinExistence type="predicted"/>
<feature type="domain" description="ATP-grasp" evidence="8">
    <location>
        <begin position="139"/>
        <end position="337"/>
    </location>
</feature>
<keyword evidence="12" id="KW-1185">Reference proteome</keyword>
<dbReference type="FunFam" id="3.30.1490.20:FF:000003">
    <property type="entry name" value="acetyl-CoA carboxylase isoform X1"/>
    <property type="match status" value="1"/>
</dbReference>
<dbReference type="PROSITE" id="PS50989">
    <property type="entry name" value="COA_CT_CTER"/>
    <property type="match status" value="1"/>
</dbReference>
<dbReference type="GO" id="GO:0016874">
    <property type="term" value="F:ligase activity"/>
    <property type="evidence" value="ECO:0007669"/>
    <property type="project" value="UniProtKB-KW"/>
</dbReference>
<dbReference type="PROSITE" id="PS00866">
    <property type="entry name" value="CPSASE_1"/>
    <property type="match status" value="1"/>
</dbReference>
<organism evidence="11 12">
    <name type="scientific">Uabimicrobium amorphum</name>
    <dbReference type="NCBI Taxonomy" id="2596890"/>
    <lineage>
        <taxon>Bacteria</taxon>
        <taxon>Pseudomonadati</taxon>
        <taxon>Planctomycetota</taxon>
        <taxon>Candidatus Uabimicrobiia</taxon>
        <taxon>Candidatus Uabimicrobiales</taxon>
        <taxon>Candidatus Uabimicrobiaceae</taxon>
        <taxon>Candidatus Uabimicrobium</taxon>
    </lineage>
</organism>
<dbReference type="InterPro" id="IPR016185">
    <property type="entry name" value="PreATP-grasp_dom_sf"/>
</dbReference>
<dbReference type="EMBL" id="AP019860">
    <property type="protein sequence ID" value="BBM85899.1"/>
    <property type="molecule type" value="Genomic_DNA"/>
</dbReference>
<evidence type="ECO:0000259" key="8">
    <source>
        <dbReference type="PROSITE" id="PS50975"/>
    </source>
</evidence>
<dbReference type="Gene3D" id="3.30.470.20">
    <property type="entry name" value="ATP-grasp fold, B domain"/>
    <property type="match status" value="1"/>
</dbReference>
<feature type="domain" description="CoA carboxyltransferase C-terminal" evidence="10">
    <location>
        <begin position="1565"/>
        <end position="1844"/>
    </location>
</feature>
<dbReference type="InterPro" id="IPR011761">
    <property type="entry name" value="ATP-grasp"/>
</dbReference>
<dbReference type="Pfam" id="PF00289">
    <property type="entry name" value="Biotin_carb_N"/>
    <property type="match status" value="1"/>
</dbReference>
<dbReference type="PROSITE" id="PS50979">
    <property type="entry name" value="BC"/>
    <property type="match status" value="1"/>
</dbReference>
<evidence type="ECO:0000259" key="7">
    <source>
        <dbReference type="PROSITE" id="PS50968"/>
    </source>
</evidence>
<dbReference type="Gene3D" id="3.90.226.10">
    <property type="entry name" value="2-enoyl-CoA Hydratase, Chain A, domain 1"/>
    <property type="match status" value="2"/>
</dbReference>
<comment type="cofactor">
    <cofactor evidence="1">
        <name>biotin</name>
        <dbReference type="ChEBI" id="CHEBI:57586"/>
    </cofactor>
</comment>
<evidence type="ECO:0000256" key="2">
    <source>
        <dbReference type="ARBA" id="ARBA00022598"/>
    </source>
</evidence>
<dbReference type="SUPFAM" id="SSF51230">
    <property type="entry name" value="Single hybrid motif"/>
    <property type="match status" value="1"/>
</dbReference>
<dbReference type="KEGG" id="uam:UABAM_04281"/>
<evidence type="ECO:0000313" key="12">
    <source>
        <dbReference type="Proteomes" id="UP000326354"/>
    </source>
</evidence>
<feature type="domain" description="Biotin carboxylation" evidence="9">
    <location>
        <begin position="10"/>
        <end position="465"/>
    </location>
</feature>
<dbReference type="SUPFAM" id="SSF51246">
    <property type="entry name" value="Rudiment single hybrid motif"/>
    <property type="match status" value="1"/>
</dbReference>
<dbReference type="InterPro" id="IPR000089">
    <property type="entry name" value="Biotin_lipoyl"/>
</dbReference>
<name>A0A5S9F5R8_UABAM</name>
<dbReference type="InterPro" id="IPR005479">
    <property type="entry name" value="CPAse_ATP-bd"/>
</dbReference>
<accession>A0A5S9F5R8</accession>
<dbReference type="GO" id="GO:0046872">
    <property type="term" value="F:metal ion binding"/>
    <property type="evidence" value="ECO:0007669"/>
    <property type="project" value="InterPro"/>
</dbReference>
<dbReference type="InterPro" id="IPR050856">
    <property type="entry name" value="Biotin_carboxylase_complex"/>
</dbReference>
<gene>
    <name evidence="11" type="ORF">UABAM_04281</name>
</gene>
<evidence type="ECO:0000256" key="5">
    <source>
        <dbReference type="ARBA" id="ARBA00023267"/>
    </source>
</evidence>
<evidence type="ECO:0000259" key="9">
    <source>
        <dbReference type="PROSITE" id="PS50979"/>
    </source>
</evidence>
<dbReference type="InterPro" id="IPR011764">
    <property type="entry name" value="Biotin_carboxylation_dom"/>
</dbReference>
<dbReference type="InterPro" id="IPR001882">
    <property type="entry name" value="Biotin_BS"/>
</dbReference>
<dbReference type="SMART" id="SM00878">
    <property type="entry name" value="Biotin_carb_C"/>
    <property type="match status" value="1"/>
</dbReference>
<dbReference type="Proteomes" id="UP000326354">
    <property type="component" value="Chromosome"/>
</dbReference>
<dbReference type="InterPro" id="IPR011763">
    <property type="entry name" value="COA_CT_C"/>
</dbReference>
<dbReference type="InterPro" id="IPR011053">
    <property type="entry name" value="Single_hybrid_motif"/>
</dbReference>
<dbReference type="PROSITE" id="PS50968">
    <property type="entry name" value="BIOTINYL_LIPOYL"/>
    <property type="match status" value="1"/>
</dbReference>
<dbReference type="Pfam" id="PF02785">
    <property type="entry name" value="Biotin_carb_C"/>
    <property type="match status" value="1"/>
</dbReference>
<dbReference type="OrthoDB" id="9807469at2"/>
<feature type="domain" description="Lipoyl-binding" evidence="7">
    <location>
        <begin position="587"/>
        <end position="664"/>
    </location>
</feature>
<evidence type="ECO:0000256" key="3">
    <source>
        <dbReference type="ARBA" id="ARBA00022741"/>
    </source>
</evidence>
<dbReference type="SUPFAM" id="SSF56059">
    <property type="entry name" value="Glutathione synthetase ATP-binding domain-like"/>
    <property type="match status" value="1"/>
</dbReference>
<sequence length="1847" mass="210369">MNKHKGILKKNARIAIVNRGEAAIRFIRAVNDYNFLHNTKLSTIAFYIPNEENSLFVKRANEAYNFSDFEKKPSTVSPYLNYDLLINALKKTKCDAVWPGWGFVSEDDHFVSLLEEKGIVFLGPSAKAMAALGDKIEAKKIADKAKVPILPWSKKALKTVEEAAKFAEKIGYPVILKAANAGGGRGIRMVRTPKELEKQFASAREETLRITNNDHIFMERMVEVSRHLEVQTLVDSHGNVNTFGVRDCSVQRRNQKVIEETPPPNFSEKLMTSIQKDAAKLLKAAKYRSAGTVEFIYDVPREEYYFMEVNTRLQVEHPISEQIYQVDLVQGQIDVAFGKEVKFDCSARGHAMEVRLNAEDPENDFIPAPGLISVLKMPAGSGIRVDSGVEQHSEIPTDFDSMIAKIISYAPNREMAIAKLKRALEEMHIKIEGGITNRAFLLELLNSKEVVNGVADTKFIERFLNKKRPQGKSWHIALVSCAIESYLKEYREELQNFQQQFSKSGYLRNVPSPTGREIELQLAGNSYVFFVKSVGGNVFHVLIDKTLVVVTYLPRDDQRVLIYEGKRFVIQNIERGDTIICEVDGVPHPIEMDSQGVIKSAAPAMVINVLKKEGDTVQKGDVILTLEAMKMETAIFAAESGVIKSLHVQKGEQVAAGQPLVSVDSKEQESGEKAPKAKRVDFKSISKGKNFKNKSERTWEVLEQEFLAIFLGYDAAQQATIWSDMQQFVDKNPAYQKKLYKTLIKATEIFISIESLFTSKRFGTESSAQALNCQELLAHFFKRTEDREKGLPEAFIERLEKAIRWYTYRSLNHYETINRAIFRIYKSYANSKSKASVLQTALFAVKDIAFFQKERYDRDLLGSLLDKLIRESQLRYPSLVDGAFHARYHLVDGPNLTEIRNENRQELLEAFDTLLDKDVADSDEYIEKIINSGNYINFELINLTFDKDVDKKQLALELLARRFNRYRKFHSGKVVQQNNSYFYHLKYTEKRKTMHFVLGVISTIKYKNRIKDFYEYIEESKLDSPEIMLFVSSPGNKDEKKEEEFIAKLNTCSQKIKNFYLGFFYKDLEFTYRTIEQGNDDTWQENEQRRYFSPLIYNELRVERLRNFHLELLNKTKTVYLLRATAKDNKKDQRLFVLCNVTDTNPQYDEEQYITSIPTLEHSITEAIYMIRTYQAAYGTRLYWNRIIMHIRSPLDIKLKLIEKYAKKLAPRFYGLGLEKTVIYAHTDLEKPEKEMEFLFENISGLHFSIRGRQISKAPLEPMDHYVAKNVRCRRRGIVYPYELIKMLTRPGHSNSENLPRGVFKELDLQFDENTKQHKLVSVADRPYGKNTSNIIFGIIINFSKNHPYGLKRVLILGDPSGDMGSLAEEECRRINAAIDYAQQHKLPVEWIPISSGARIDMRSGTENLDWTASTLRRIIEFTQQGGEVNMIVAGTNVGAQSYWNAEATMLMHTPGLLIMTSDASMLLTGKKALDFSGSVSAENNLGIGGAERIMAPNGQAQIWVDNLTEAYQVLFRHYDVTYRAPGCTFPMKRETKDSVNRNVSEASYSDSLGQGFEKVGDIFSIEKNRERKKPFDMRQIMQAVVDRDFGYLERWNLMKDAEIGIVWETRIGGHSVGLLGIESRPLTRIGPLANDGPETWNGGTLFPQSSKKIARAINSYSDCMPLVILANLSGFDGSPESLRNFQLEYGAEIGRAVVNFKGPIIFVVTARYHGGAYVVFSRSLNPHLRVAAIEGTYASVIGGAPAAAVVFPKKVQKETYSDSSVITAQKDLAAGKISQGEFKQIFQRVYTEKQNDLAQEFDSIHSVERAQTVGSLHDIISAKNLRPYIIDSLEKMIEKYLSDMDI</sequence>
<dbReference type="CDD" id="cd06850">
    <property type="entry name" value="biotinyl_domain"/>
    <property type="match status" value="1"/>
</dbReference>
<keyword evidence="5" id="KW-0092">Biotin</keyword>
<protein>
    <submittedName>
        <fullName evidence="11">Fused acetyl/propionyl-CoA carboxylase subuitalpha/methylmalonyl-CoA decarboxylase subunit alpha</fullName>
    </submittedName>
</protein>
<dbReference type="Pfam" id="PF00364">
    <property type="entry name" value="Biotin_lipoyl"/>
    <property type="match status" value="1"/>
</dbReference>
<dbReference type="Pfam" id="PF01039">
    <property type="entry name" value="Carboxyl_trans"/>
    <property type="match status" value="1"/>
</dbReference>
<dbReference type="PANTHER" id="PTHR18866">
    <property type="entry name" value="CARBOXYLASE:PYRUVATE/ACETYL-COA/PROPIONYL-COA CARBOXYLASE"/>
    <property type="match status" value="1"/>
</dbReference>
<evidence type="ECO:0000256" key="1">
    <source>
        <dbReference type="ARBA" id="ARBA00001953"/>
    </source>
</evidence>
<evidence type="ECO:0000259" key="10">
    <source>
        <dbReference type="PROSITE" id="PS50989"/>
    </source>
</evidence>
<dbReference type="InterPro" id="IPR005482">
    <property type="entry name" value="Biotin_COase_C"/>
</dbReference>
<dbReference type="PANTHER" id="PTHR18866:SF33">
    <property type="entry name" value="METHYLCROTONOYL-COA CARBOXYLASE SUBUNIT ALPHA, MITOCHONDRIAL-RELATED"/>
    <property type="match status" value="1"/>
</dbReference>
<keyword evidence="2" id="KW-0436">Ligase</keyword>